<name>A0A218X772_PUNGR</name>
<protein>
    <submittedName>
        <fullName evidence="1">Uncharacterized protein</fullName>
    </submittedName>
</protein>
<sequence>MGSDGWEICVRRYFKLCGGGKWLGVEPLNLGFSRGLEIESWLGVELWLGGLAWLSCGPHSTKRKAGKSSRLWAPFY</sequence>
<comment type="caution">
    <text evidence="1">The sequence shown here is derived from an EMBL/GenBank/DDBJ whole genome shotgun (WGS) entry which is preliminary data.</text>
</comment>
<organism evidence="1 2">
    <name type="scientific">Punica granatum</name>
    <name type="common">Pomegranate</name>
    <dbReference type="NCBI Taxonomy" id="22663"/>
    <lineage>
        <taxon>Eukaryota</taxon>
        <taxon>Viridiplantae</taxon>
        <taxon>Streptophyta</taxon>
        <taxon>Embryophyta</taxon>
        <taxon>Tracheophyta</taxon>
        <taxon>Spermatophyta</taxon>
        <taxon>Magnoliopsida</taxon>
        <taxon>eudicotyledons</taxon>
        <taxon>Gunneridae</taxon>
        <taxon>Pentapetalae</taxon>
        <taxon>rosids</taxon>
        <taxon>malvids</taxon>
        <taxon>Myrtales</taxon>
        <taxon>Lythraceae</taxon>
        <taxon>Punica</taxon>
    </lineage>
</organism>
<evidence type="ECO:0000313" key="1">
    <source>
        <dbReference type="EMBL" id="OWM80222.1"/>
    </source>
</evidence>
<accession>A0A218X772</accession>
<reference evidence="2" key="1">
    <citation type="journal article" date="2017" name="Plant J.">
        <title>The pomegranate (Punica granatum L.) genome and the genomics of punicalagin biosynthesis.</title>
        <authorList>
            <person name="Qin G."/>
            <person name="Xu C."/>
            <person name="Ming R."/>
            <person name="Tang H."/>
            <person name="Guyot R."/>
            <person name="Kramer E.M."/>
            <person name="Hu Y."/>
            <person name="Yi X."/>
            <person name="Qi Y."/>
            <person name="Xu X."/>
            <person name="Gao Z."/>
            <person name="Pan H."/>
            <person name="Jian J."/>
            <person name="Tian Y."/>
            <person name="Yue Z."/>
            <person name="Xu Y."/>
        </authorList>
    </citation>
    <scope>NUCLEOTIDE SEQUENCE [LARGE SCALE GENOMIC DNA]</scope>
    <source>
        <strain evidence="2">cv. Dabenzi</strain>
    </source>
</reference>
<dbReference type="EMBL" id="MTKT01002254">
    <property type="protein sequence ID" value="OWM80222.1"/>
    <property type="molecule type" value="Genomic_DNA"/>
</dbReference>
<dbReference type="Proteomes" id="UP000197138">
    <property type="component" value="Unassembled WGS sequence"/>
</dbReference>
<gene>
    <name evidence="1" type="ORF">CDL15_Pgr012353</name>
</gene>
<evidence type="ECO:0000313" key="2">
    <source>
        <dbReference type="Proteomes" id="UP000197138"/>
    </source>
</evidence>
<proteinExistence type="predicted"/>
<dbReference type="AlphaFoldDB" id="A0A218X772"/>